<sequence length="312" mass="35152">MSFLQWVQESFPPPPTWQPEDAPDLTEKVVLVTGGNAGIGREVTKALLKKNAKVYIATRSANRAQETIEALAEETGNKAEFLQLDLSDLAKVRESAQAFSKLESHIDILYLNAGIMFPPIDALTKQGYDLTFGTSVIGHHLFLRLLYPLLVAAPTPGPARVVWTSSFLHHQVPGGRINYSTFTDGPERRRMGLYALYGEAKLAQIMLSVYLANRAKERGEGVVSIALHPGNISTEIFRDKQTWYMRLWHWVFEYPTPYGAITPLYAGTAPEAVEHKYLRPWARPGSPSRVALEVKEQEKLWSWLEDQVKEYL</sequence>
<dbReference type="InParanoid" id="A0A5C3PHG0"/>
<name>A0A5C3PHG0_9APHY</name>
<dbReference type="SUPFAM" id="SSF51735">
    <property type="entry name" value="NAD(P)-binding Rossmann-fold domains"/>
    <property type="match status" value="1"/>
</dbReference>
<accession>A0A5C3PHG0</accession>
<keyword evidence="1" id="KW-0560">Oxidoreductase</keyword>
<evidence type="ECO:0000313" key="3">
    <source>
        <dbReference type="Proteomes" id="UP000308197"/>
    </source>
</evidence>
<dbReference type="GO" id="GO:0016491">
    <property type="term" value="F:oxidoreductase activity"/>
    <property type="evidence" value="ECO:0007669"/>
    <property type="project" value="UniProtKB-KW"/>
</dbReference>
<reference evidence="2 3" key="1">
    <citation type="journal article" date="2019" name="Nat. Ecol. Evol.">
        <title>Megaphylogeny resolves global patterns of mushroom evolution.</title>
        <authorList>
            <person name="Varga T."/>
            <person name="Krizsan K."/>
            <person name="Foldi C."/>
            <person name="Dima B."/>
            <person name="Sanchez-Garcia M."/>
            <person name="Sanchez-Ramirez S."/>
            <person name="Szollosi G.J."/>
            <person name="Szarkandi J.G."/>
            <person name="Papp V."/>
            <person name="Albert L."/>
            <person name="Andreopoulos W."/>
            <person name="Angelini C."/>
            <person name="Antonin V."/>
            <person name="Barry K.W."/>
            <person name="Bougher N.L."/>
            <person name="Buchanan P."/>
            <person name="Buyck B."/>
            <person name="Bense V."/>
            <person name="Catcheside P."/>
            <person name="Chovatia M."/>
            <person name="Cooper J."/>
            <person name="Damon W."/>
            <person name="Desjardin D."/>
            <person name="Finy P."/>
            <person name="Geml J."/>
            <person name="Haridas S."/>
            <person name="Hughes K."/>
            <person name="Justo A."/>
            <person name="Karasinski D."/>
            <person name="Kautmanova I."/>
            <person name="Kiss B."/>
            <person name="Kocsube S."/>
            <person name="Kotiranta H."/>
            <person name="LaButti K.M."/>
            <person name="Lechner B.E."/>
            <person name="Liimatainen K."/>
            <person name="Lipzen A."/>
            <person name="Lukacs Z."/>
            <person name="Mihaltcheva S."/>
            <person name="Morgado L.N."/>
            <person name="Niskanen T."/>
            <person name="Noordeloos M.E."/>
            <person name="Ohm R.A."/>
            <person name="Ortiz-Santana B."/>
            <person name="Ovrebo C."/>
            <person name="Racz N."/>
            <person name="Riley R."/>
            <person name="Savchenko A."/>
            <person name="Shiryaev A."/>
            <person name="Soop K."/>
            <person name="Spirin V."/>
            <person name="Szebenyi C."/>
            <person name="Tomsovsky M."/>
            <person name="Tulloss R.E."/>
            <person name="Uehling J."/>
            <person name="Grigoriev I.V."/>
            <person name="Vagvolgyi C."/>
            <person name="Papp T."/>
            <person name="Martin F.M."/>
            <person name="Miettinen O."/>
            <person name="Hibbett D.S."/>
            <person name="Nagy L.G."/>
        </authorList>
    </citation>
    <scope>NUCLEOTIDE SEQUENCE [LARGE SCALE GENOMIC DNA]</scope>
    <source>
        <strain evidence="2 3">HHB13444</strain>
    </source>
</reference>
<evidence type="ECO:0000313" key="2">
    <source>
        <dbReference type="EMBL" id="TFK89016.1"/>
    </source>
</evidence>
<evidence type="ECO:0000256" key="1">
    <source>
        <dbReference type="ARBA" id="ARBA00023002"/>
    </source>
</evidence>
<keyword evidence="3" id="KW-1185">Reference proteome</keyword>
<protein>
    <submittedName>
        <fullName evidence="2">NAD(P)-binding protein</fullName>
    </submittedName>
</protein>
<dbReference type="Gene3D" id="3.40.50.720">
    <property type="entry name" value="NAD(P)-binding Rossmann-like Domain"/>
    <property type="match status" value="1"/>
</dbReference>
<gene>
    <name evidence="2" type="ORF">K466DRAFT_661903</name>
</gene>
<proteinExistence type="predicted"/>
<dbReference type="AlphaFoldDB" id="A0A5C3PHG0"/>
<dbReference type="InterPro" id="IPR002347">
    <property type="entry name" value="SDR_fam"/>
</dbReference>
<dbReference type="STRING" id="1314778.A0A5C3PHG0"/>
<dbReference type="PRINTS" id="PR00081">
    <property type="entry name" value="GDHRDH"/>
</dbReference>
<dbReference type="EMBL" id="ML211091">
    <property type="protein sequence ID" value="TFK89016.1"/>
    <property type="molecule type" value="Genomic_DNA"/>
</dbReference>
<dbReference type="PANTHER" id="PTHR43157">
    <property type="entry name" value="PHOSPHATIDYLINOSITOL-GLYCAN BIOSYNTHESIS CLASS F PROTEIN-RELATED"/>
    <property type="match status" value="1"/>
</dbReference>
<organism evidence="2 3">
    <name type="scientific">Polyporus arcularius HHB13444</name>
    <dbReference type="NCBI Taxonomy" id="1314778"/>
    <lineage>
        <taxon>Eukaryota</taxon>
        <taxon>Fungi</taxon>
        <taxon>Dikarya</taxon>
        <taxon>Basidiomycota</taxon>
        <taxon>Agaricomycotina</taxon>
        <taxon>Agaricomycetes</taxon>
        <taxon>Polyporales</taxon>
        <taxon>Polyporaceae</taxon>
        <taxon>Polyporus</taxon>
    </lineage>
</organism>
<dbReference type="InterPro" id="IPR036291">
    <property type="entry name" value="NAD(P)-bd_dom_sf"/>
</dbReference>
<dbReference type="FunCoup" id="A0A5C3PHG0">
    <property type="interactions" value="182"/>
</dbReference>
<dbReference type="Proteomes" id="UP000308197">
    <property type="component" value="Unassembled WGS sequence"/>
</dbReference>
<dbReference type="PANTHER" id="PTHR43157:SF31">
    <property type="entry name" value="PHOSPHATIDYLINOSITOL-GLYCAN BIOSYNTHESIS CLASS F PROTEIN"/>
    <property type="match status" value="1"/>
</dbReference>
<dbReference type="Pfam" id="PF00106">
    <property type="entry name" value="adh_short"/>
    <property type="match status" value="1"/>
</dbReference>